<dbReference type="Proteomes" id="UP000373269">
    <property type="component" value="Chromosome"/>
</dbReference>
<keyword evidence="1" id="KW-1133">Transmembrane helix</keyword>
<sequence length="68" mass="7940">MDFNGYELLVFIVLMYLFYLIIKVGVKKGINDSLVGKYLKSKYGIEDNNICFSDLRELLDKIDRKADK</sequence>
<gene>
    <name evidence="2" type="ORF">GDS87_06665</name>
</gene>
<organism evidence="2 3">
    <name type="scientific">Lysinibacillus pakistanensis</name>
    <dbReference type="NCBI Taxonomy" id="759811"/>
    <lineage>
        <taxon>Bacteria</taxon>
        <taxon>Bacillati</taxon>
        <taxon>Bacillota</taxon>
        <taxon>Bacilli</taxon>
        <taxon>Bacillales</taxon>
        <taxon>Bacillaceae</taxon>
        <taxon>Lysinibacillus</taxon>
    </lineage>
</organism>
<dbReference type="EMBL" id="CP045835">
    <property type="protein sequence ID" value="QGG50654.1"/>
    <property type="molecule type" value="Genomic_DNA"/>
</dbReference>
<keyword evidence="1" id="KW-0472">Membrane</keyword>
<evidence type="ECO:0000256" key="1">
    <source>
        <dbReference type="SAM" id="Phobius"/>
    </source>
</evidence>
<evidence type="ECO:0000313" key="3">
    <source>
        <dbReference type="Proteomes" id="UP000373269"/>
    </source>
</evidence>
<evidence type="ECO:0008006" key="4">
    <source>
        <dbReference type="Google" id="ProtNLM"/>
    </source>
</evidence>
<keyword evidence="3" id="KW-1185">Reference proteome</keyword>
<name>A0ABX6DCD1_9BACI</name>
<evidence type="ECO:0000313" key="2">
    <source>
        <dbReference type="EMBL" id="QGG50654.1"/>
    </source>
</evidence>
<protein>
    <recommendedName>
        <fullName evidence="4">DUF4083 domain-containing protein</fullName>
    </recommendedName>
</protein>
<keyword evidence="1" id="KW-0812">Transmembrane</keyword>
<dbReference type="RefSeq" id="WP_054772334.1">
    <property type="nucleotide sequence ID" value="NZ_CP045835.1"/>
</dbReference>
<feature type="transmembrane region" description="Helical" evidence="1">
    <location>
        <begin position="6"/>
        <end position="26"/>
    </location>
</feature>
<reference evidence="2 3" key="1">
    <citation type="submission" date="2019-11" db="EMBL/GenBank/DDBJ databases">
        <title>Whole Genome Sequencing and Comparative Genomic Analyses of Lysinibacillus pakistanensis LZH-9, a Halotolerant Strain with Excellent COD Removal Capability.</title>
        <authorList>
            <person name="Zhou H."/>
        </authorList>
    </citation>
    <scope>NUCLEOTIDE SEQUENCE [LARGE SCALE GENOMIC DNA]</scope>
    <source>
        <strain evidence="2 3">LZH-9</strain>
    </source>
</reference>
<proteinExistence type="predicted"/>
<accession>A0ABX6DCD1</accession>